<keyword evidence="1" id="KW-1133">Transmembrane helix</keyword>
<dbReference type="Pfam" id="PF06687">
    <property type="entry name" value="SUR7"/>
    <property type="match status" value="1"/>
</dbReference>
<dbReference type="OrthoDB" id="2354757at2759"/>
<dbReference type="EMBL" id="KN822022">
    <property type="protein sequence ID" value="KIM65422.1"/>
    <property type="molecule type" value="Genomic_DNA"/>
</dbReference>
<dbReference type="Gene3D" id="1.20.140.150">
    <property type="match status" value="1"/>
</dbReference>
<keyword evidence="3" id="KW-1185">Reference proteome</keyword>
<evidence type="ECO:0000256" key="1">
    <source>
        <dbReference type="SAM" id="Phobius"/>
    </source>
</evidence>
<dbReference type="HOGENOM" id="CLU_088627_0_0_1"/>
<evidence type="ECO:0000313" key="3">
    <source>
        <dbReference type="Proteomes" id="UP000053989"/>
    </source>
</evidence>
<name>A0A0C3AKE3_9AGAM</name>
<keyword evidence="1" id="KW-0812">Transmembrane</keyword>
<reference evidence="2 3" key="1">
    <citation type="submission" date="2014-04" db="EMBL/GenBank/DDBJ databases">
        <authorList>
            <consortium name="DOE Joint Genome Institute"/>
            <person name="Kuo A."/>
            <person name="Kohler A."/>
            <person name="Nagy L.G."/>
            <person name="Floudas D."/>
            <person name="Copeland A."/>
            <person name="Barry K.W."/>
            <person name="Cichocki N."/>
            <person name="Veneault-Fourrey C."/>
            <person name="LaButti K."/>
            <person name="Lindquist E.A."/>
            <person name="Lipzen A."/>
            <person name="Lundell T."/>
            <person name="Morin E."/>
            <person name="Murat C."/>
            <person name="Sun H."/>
            <person name="Tunlid A."/>
            <person name="Henrissat B."/>
            <person name="Grigoriev I.V."/>
            <person name="Hibbett D.S."/>
            <person name="Martin F."/>
            <person name="Nordberg H.P."/>
            <person name="Cantor M.N."/>
            <person name="Hua S.X."/>
        </authorList>
    </citation>
    <scope>NUCLEOTIDE SEQUENCE [LARGE SCALE GENOMIC DNA]</scope>
    <source>
        <strain evidence="2 3">Foug A</strain>
    </source>
</reference>
<dbReference type="AlphaFoldDB" id="A0A0C3AKE3"/>
<proteinExistence type="predicted"/>
<dbReference type="Proteomes" id="UP000053989">
    <property type="component" value="Unassembled WGS sequence"/>
</dbReference>
<dbReference type="GO" id="GO:0035838">
    <property type="term" value="C:growing cell tip"/>
    <property type="evidence" value="ECO:0007669"/>
    <property type="project" value="TreeGrafter"/>
</dbReference>
<feature type="transmembrane region" description="Helical" evidence="1">
    <location>
        <begin position="7"/>
        <end position="27"/>
    </location>
</feature>
<reference evidence="3" key="2">
    <citation type="submission" date="2015-01" db="EMBL/GenBank/DDBJ databases">
        <title>Evolutionary Origins and Diversification of the Mycorrhizal Mutualists.</title>
        <authorList>
            <consortium name="DOE Joint Genome Institute"/>
            <consortium name="Mycorrhizal Genomics Consortium"/>
            <person name="Kohler A."/>
            <person name="Kuo A."/>
            <person name="Nagy L.G."/>
            <person name="Floudas D."/>
            <person name="Copeland A."/>
            <person name="Barry K.W."/>
            <person name="Cichocki N."/>
            <person name="Veneault-Fourrey C."/>
            <person name="LaButti K."/>
            <person name="Lindquist E.A."/>
            <person name="Lipzen A."/>
            <person name="Lundell T."/>
            <person name="Morin E."/>
            <person name="Murat C."/>
            <person name="Riley R."/>
            <person name="Ohm R."/>
            <person name="Sun H."/>
            <person name="Tunlid A."/>
            <person name="Henrissat B."/>
            <person name="Grigoriev I.V."/>
            <person name="Hibbett D.S."/>
            <person name="Martin F."/>
        </authorList>
    </citation>
    <scope>NUCLEOTIDE SEQUENCE [LARGE SCALE GENOMIC DNA]</scope>
    <source>
        <strain evidence="3">Foug A</strain>
    </source>
</reference>
<dbReference type="PANTHER" id="PTHR28013">
    <property type="entry name" value="PROTEIN DCV1-RELATED"/>
    <property type="match status" value="1"/>
</dbReference>
<feature type="transmembrane region" description="Helical" evidence="1">
    <location>
        <begin position="134"/>
        <end position="157"/>
    </location>
</feature>
<evidence type="ECO:0008006" key="4">
    <source>
        <dbReference type="Google" id="ProtNLM"/>
    </source>
</evidence>
<sequence length="225" mass="24249">MARVFCVPAVFFIFAAFVLLSIVSISLPHLFAMDVTRVHTSSSSTTTLSGNDTITELRFGIWAYCFDLANGNRVCSSTGHGYSVIIRNTQGNSVTIGSSWTRGLAVHPAAAGVTFIALLLALSQHITVTLFTSLVSFIAALIAFIAFIIDIALYAYVKNKMENLGFSSGATVTGPGFWLTFTSMLLLLLGGCPVCFGRRRDRMVNATTPTVLSPKGGFFSRLKRN</sequence>
<organism evidence="2 3">
    <name type="scientific">Scleroderma citrinum Foug A</name>
    <dbReference type="NCBI Taxonomy" id="1036808"/>
    <lineage>
        <taxon>Eukaryota</taxon>
        <taxon>Fungi</taxon>
        <taxon>Dikarya</taxon>
        <taxon>Basidiomycota</taxon>
        <taxon>Agaricomycotina</taxon>
        <taxon>Agaricomycetes</taxon>
        <taxon>Agaricomycetidae</taxon>
        <taxon>Boletales</taxon>
        <taxon>Sclerodermatineae</taxon>
        <taxon>Sclerodermataceae</taxon>
        <taxon>Scleroderma</taxon>
    </lineage>
</organism>
<dbReference type="STRING" id="1036808.A0A0C3AKE3"/>
<feature type="transmembrane region" description="Helical" evidence="1">
    <location>
        <begin position="104"/>
        <end position="122"/>
    </location>
</feature>
<gene>
    <name evidence="2" type="ORF">SCLCIDRAFT_112666</name>
</gene>
<dbReference type="GO" id="GO:0005886">
    <property type="term" value="C:plasma membrane"/>
    <property type="evidence" value="ECO:0007669"/>
    <property type="project" value="InterPro"/>
</dbReference>
<dbReference type="GO" id="GO:0032153">
    <property type="term" value="C:cell division site"/>
    <property type="evidence" value="ECO:0007669"/>
    <property type="project" value="TreeGrafter"/>
</dbReference>
<dbReference type="InterPro" id="IPR051380">
    <property type="entry name" value="pH-response_reg_palI/RIM9"/>
</dbReference>
<dbReference type="InParanoid" id="A0A0C3AKE3"/>
<keyword evidence="1" id="KW-0472">Membrane</keyword>
<accession>A0A0C3AKE3</accession>
<protein>
    <recommendedName>
        <fullName evidence="4">Pali-domain-containing protein</fullName>
    </recommendedName>
</protein>
<dbReference type="PANTHER" id="PTHR28013:SF4">
    <property type="entry name" value="MARVEL DOMAIN-CONTAINING PROTEIN"/>
    <property type="match status" value="1"/>
</dbReference>
<dbReference type="InterPro" id="IPR009571">
    <property type="entry name" value="SUR7/Rim9-like_fungi"/>
</dbReference>
<feature type="transmembrane region" description="Helical" evidence="1">
    <location>
        <begin position="177"/>
        <end position="196"/>
    </location>
</feature>
<evidence type="ECO:0000313" key="2">
    <source>
        <dbReference type="EMBL" id="KIM65422.1"/>
    </source>
</evidence>